<dbReference type="AlphaFoldDB" id="A0A1R4KEN7"/>
<keyword evidence="2" id="KW-1185">Reference proteome</keyword>
<name>A0A1R4KEN7_9ACTN</name>
<gene>
    <name evidence="1" type="ORF">FM114_13720</name>
</gene>
<organism evidence="1 2">
    <name type="scientific">Luteococcus japonicus LSP_Lj1</name>
    <dbReference type="NCBI Taxonomy" id="1255658"/>
    <lineage>
        <taxon>Bacteria</taxon>
        <taxon>Bacillati</taxon>
        <taxon>Actinomycetota</taxon>
        <taxon>Actinomycetes</taxon>
        <taxon>Propionibacteriales</taxon>
        <taxon>Propionibacteriaceae</taxon>
        <taxon>Luteococcus</taxon>
    </lineage>
</organism>
<accession>A0A1R4KEN7</accession>
<proteinExistence type="predicted"/>
<evidence type="ECO:0000313" key="1">
    <source>
        <dbReference type="EMBL" id="SJN42756.1"/>
    </source>
</evidence>
<dbReference type="Proteomes" id="UP000188342">
    <property type="component" value="Unassembled WGS sequence"/>
</dbReference>
<dbReference type="EMBL" id="FUKQ01000049">
    <property type="protein sequence ID" value="SJN42756.1"/>
    <property type="molecule type" value="Genomic_DNA"/>
</dbReference>
<reference evidence="1 2" key="1">
    <citation type="submission" date="2017-02" db="EMBL/GenBank/DDBJ databases">
        <authorList>
            <person name="Peterson S.W."/>
        </authorList>
    </citation>
    <scope>NUCLEOTIDE SEQUENCE [LARGE SCALE GENOMIC DNA]</scope>
    <source>
        <strain evidence="1 2">LSP_Lj1</strain>
    </source>
</reference>
<evidence type="ECO:0000313" key="2">
    <source>
        <dbReference type="Proteomes" id="UP000188342"/>
    </source>
</evidence>
<protein>
    <submittedName>
        <fullName evidence="1">Uncharacterized protein</fullName>
    </submittedName>
</protein>
<sequence>MPGSLYAEHAAGILRASVVRVDLVGQQSIGAKWHGVTLSRVD</sequence>